<keyword evidence="2" id="KW-1185">Reference proteome</keyword>
<reference evidence="1" key="1">
    <citation type="submission" date="2020-06" db="EMBL/GenBank/DDBJ databases">
        <authorList>
            <person name="Li T."/>
            <person name="Hu X."/>
            <person name="Zhang T."/>
            <person name="Song X."/>
            <person name="Zhang H."/>
            <person name="Dai N."/>
            <person name="Sheng W."/>
            <person name="Hou X."/>
            <person name="Wei L."/>
        </authorList>
    </citation>
    <scope>NUCLEOTIDE SEQUENCE</scope>
    <source>
        <strain evidence="1">K16</strain>
        <tissue evidence="1">Leaf</tissue>
    </source>
</reference>
<feature type="non-terminal residue" evidence="1">
    <location>
        <position position="1"/>
    </location>
</feature>
<comment type="caution">
    <text evidence="1">The sequence shown here is derived from an EMBL/GenBank/DDBJ whole genome shotgun (WGS) entry which is preliminary data.</text>
</comment>
<dbReference type="AlphaFoldDB" id="A0AAE1TAT8"/>
<accession>A0AAE1TAT8</accession>
<proteinExistence type="predicted"/>
<gene>
    <name evidence="1" type="ORF">Sango_3046100</name>
</gene>
<evidence type="ECO:0000313" key="1">
    <source>
        <dbReference type="EMBL" id="KAK4384586.1"/>
    </source>
</evidence>
<sequence length="100" mass="11487">ALRQRYDARDTIDSIALDDIDESNEWLHGILNLREEDDDENDDEENARVYEDDDLTWGDIAQASKVDEDANTFRPWHLKELKNTTSKASSSKPTKVAFTS</sequence>
<evidence type="ECO:0000313" key="2">
    <source>
        <dbReference type="Proteomes" id="UP001289374"/>
    </source>
</evidence>
<organism evidence="1 2">
    <name type="scientific">Sesamum angolense</name>
    <dbReference type="NCBI Taxonomy" id="2727404"/>
    <lineage>
        <taxon>Eukaryota</taxon>
        <taxon>Viridiplantae</taxon>
        <taxon>Streptophyta</taxon>
        <taxon>Embryophyta</taxon>
        <taxon>Tracheophyta</taxon>
        <taxon>Spermatophyta</taxon>
        <taxon>Magnoliopsida</taxon>
        <taxon>eudicotyledons</taxon>
        <taxon>Gunneridae</taxon>
        <taxon>Pentapetalae</taxon>
        <taxon>asterids</taxon>
        <taxon>lamiids</taxon>
        <taxon>Lamiales</taxon>
        <taxon>Pedaliaceae</taxon>
        <taxon>Sesamum</taxon>
    </lineage>
</organism>
<dbReference type="EMBL" id="JACGWL010000072">
    <property type="protein sequence ID" value="KAK4384586.1"/>
    <property type="molecule type" value="Genomic_DNA"/>
</dbReference>
<protein>
    <submittedName>
        <fullName evidence="1">Uncharacterized protein</fullName>
    </submittedName>
</protein>
<dbReference type="Proteomes" id="UP001289374">
    <property type="component" value="Unassembled WGS sequence"/>
</dbReference>
<reference evidence="1" key="2">
    <citation type="journal article" date="2024" name="Plant">
        <title>Genomic evolution and insights into agronomic trait innovations of Sesamum species.</title>
        <authorList>
            <person name="Miao H."/>
            <person name="Wang L."/>
            <person name="Qu L."/>
            <person name="Liu H."/>
            <person name="Sun Y."/>
            <person name="Le M."/>
            <person name="Wang Q."/>
            <person name="Wei S."/>
            <person name="Zheng Y."/>
            <person name="Lin W."/>
            <person name="Duan Y."/>
            <person name="Cao H."/>
            <person name="Xiong S."/>
            <person name="Wang X."/>
            <person name="Wei L."/>
            <person name="Li C."/>
            <person name="Ma Q."/>
            <person name="Ju M."/>
            <person name="Zhao R."/>
            <person name="Li G."/>
            <person name="Mu C."/>
            <person name="Tian Q."/>
            <person name="Mei H."/>
            <person name="Zhang T."/>
            <person name="Gao T."/>
            <person name="Zhang H."/>
        </authorList>
    </citation>
    <scope>NUCLEOTIDE SEQUENCE</scope>
    <source>
        <strain evidence="1">K16</strain>
    </source>
</reference>
<name>A0AAE1TAT8_9LAMI</name>